<sequence length="216" mass="25070">MRTDDHSEDEDFFMDLENIVDDVHVDMKDFHIHADEDVKWVQKTTKEASGSGVNFTEGKDNNRERMLRDIGKGKGCFEGVVHPKVFTLGQKFKTKKYLKDYINKYAVETKRDLHSGKNDKKRIRAKRREVVPDMSGGPWTNSRTGFKEKIVVLVSRPKETDDWVVNTLFNEHRCVQSRTIKACNYKFISTNIVKQIESNPTITVNALQTDLIQKFK</sequence>
<proteinExistence type="predicted"/>
<evidence type="ECO:0000313" key="1">
    <source>
        <dbReference type="EMBL" id="KAJ0205960.1"/>
    </source>
</evidence>
<dbReference type="PANTHER" id="PTHR31973:SF190">
    <property type="entry name" value="MULE TRANSPOSASE DOMAIN-CONTAINING PROTEIN"/>
    <property type="match status" value="1"/>
</dbReference>
<comment type="caution">
    <text evidence="1">The sequence shown here is derived from an EMBL/GenBank/DDBJ whole genome shotgun (WGS) entry which is preliminary data.</text>
</comment>
<name>A0A9R1X9J3_LACSA</name>
<dbReference type="Proteomes" id="UP000235145">
    <property type="component" value="Unassembled WGS sequence"/>
</dbReference>
<organism evidence="1 2">
    <name type="scientific">Lactuca sativa</name>
    <name type="common">Garden lettuce</name>
    <dbReference type="NCBI Taxonomy" id="4236"/>
    <lineage>
        <taxon>Eukaryota</taxon>
        <taxon>Viridiplantae</taxon>
        <taxon>Streptophyta</taxon>
        <taxon>Embryophyta</taxon>
        <taxon>Tracheophyta</taxon>
        <taxon>Spermatophyta</taxon>
        <taxon>Magnoliopsida</taxon>
        <taxon>eudicotyledons</taxon>
        <taxon>Gunneridae</taxon>
        <taxon>Pentapetalae</taxon>
        <taxon>asterids</taxon>
        <taxon>campanulids</taxon>
        <taxon>Asterales</taxon>
        <taxon>Asteraceae</taxon>
        <taxon>Cichorioideae</taxon>
        <taxon>Cichorieae</taxon>
        <taxon>Lactucinae</taxon>
        <taxon>Lactuca</taxon>
    </lineage>
</organism>
<keyword evidence="2" id="KW-1185">Reference proteome</keyword>
<protein>
    <submittedName>
        <fullName evidence="1">Uncharacterized protein</fullName>
    </submittedName>
</protein>
<dbReference type="PANTHER" id="PTHR31973">
    <property type="entry name" value="POLYPROTEIN, PUTATIVE-RELATED"/>
    <property type="match status" value="1"/>
</dbReference>
<reference evidence="1 2" key="1">
    <citation type="journal article" date="2017" name="Nat. Commun.">
        <title>Genome assembly with in vitro proximity ligation data and whole-genome triplication in lettuce.</title>
        <authorList>
            <person name="Reyes-Chin-Wo S."/>
            <person name="Wang Z."/>
            <person name="Yang X."/>
            <person name="Kozik A."/>
            <person name="Arikit S."/>
            <person name="Song C."/>
            <person name="Xia L."/>
            <person name="Froenicke L."/>
            <person name="Lavelle D.O."/>
            <person name="Truco M.J."/>
            <person name="Xia R."/>
            <person name="Zhu S."/>
            <person name="Xu C."/>
            <person name="Xu H."/>
            <person name="Xu X."/>
            <person name="Cox K."/>
            <person name="Korf I."/>
            <person name="Meyers B.C."/>
            <person name="Michelmore R.W."/>
        </authorList>
    </citation>
    <scope>NUCLEOTIDE SEQUENCE [LARGE SCALE GENOMIC DNA]</scope>
    <source>
        <strain evidence="2">cv. Salinas</strain>
        <tissue evidence="1">Seedlings</tissue>
    </source>
</reference>
<evidence type="ECO:0000313" key="2">
    <source>
        <dbReference type="Proteomes" id="UP000235145"/>
    </source>
</evidence>
<accession>A0A9R1X9J3</accession>
<dbReference type="EMBL" id="NBSK02000005">
    <property type="protein sequence ID" value="KAJ0205960.1"/>
    <property type="molecule type" value="Genomic_DNA"/>
</dbReference>
<gene>
    <name evidence="1" type="ORF">LSAT_V11C500237180</name>
</gene>
<dbReference type="AlphaFoldDB" id="A0A9R1X9J3"/>